<dbReference type="EMBL" id="HBHZ01007300">
    <property type="protein sequence ID" value="CAE0192556.1"/>
    <property type="molecule type" value="Transcribed_RNA"/>
</dbReference>
<dbReference type="Proteomes" id="UP001472866">
    <property type="component" value="Chromosome 01"/>
</dbReference>
<evidence type="ECO:0000256" key="1">
    <source>
        <dbReference type="SAM" id="Phobius"/>
    </source>
</evidence>
<evidence type="ECO:0000313" key="2">
    <source>
        <dbReference type="EMBL" id="CAE0192556.1"/>
    </source>
</evidence>
<accession>A0A7S3CDE0</accession>
<proteinExistence type="predicted"/>
<feature type="transmembrane region" description="Helical" evidence="1">
    <location>
        <begin position="187"/>
        <end position="204"/>
    </location>
</feature>
<dbReference type="AlphaFoldDB" id="A0A7S3CDE0"/>
<name>A0A7S3CDE0_9CHLO</name>
<keyword evidence="1" id="KW-1133">Transmembrane helix</keyword>
<reference evidence="3 4" key="2">
    <citation type="submission" date="2024-03" db="EMBL/GenBank/DDBJ databases">
        <title>Complete genome sequence of the green alga Chloropicon roscoffensis RCC1871.</title>
        <authorList>
            <person name="Lemieux C."/>
            <person name="Pombert J.-F."/>
            <person name="Otis C."/>
            <person name="Turmel M."/>
        </authorList>
    </citation>
    <scope>NUCLEOTIDE SEQUENCE [LARGE SCALE GENOMIC DNA]</scope>
    <source>
        <strain evidence="3 4">RCC1871</strain>
    </source>
</reference>
<evidence type="ECO:0000313" key="4">
    <source>
        <dbReference type="Proteomes" id="UP001472866"/>
    </source>
</evidence>
<keyword evidence="1" id="KW-0812">Transmembrane</keyword>
<keyword evidence="1" id="KW-0472">Membrane</keyword>
<dbReference type="EMBL" id="CP151501">
    <property type="protein sequence ID" value="WZN59341.1"/>
    <property type="molecule type" value="Genomic_DNA"/>
</dbReference>
<sequence>MESLAARTAAEEARFFRAEDDNALRRRMERLVRGQAAASGSTSTTTTAAAARLNDFERECLAARREGLASASVSVVRTANPLKVDIDVEGHARRVPHHSTFVDYLNVPRVSMGRSKWEVHPDASVFSVKDGKKLATTMPETLDAAARPLTEIEKAVLARQNVVEAHSVDGSTYRGVRLYPKLNGGRAFLWGSLLAVWGTTFLVVSARKALKIDSVEDLDTFVNKSVERPVERIRGTLEKNFRPEDADEYKKLQNSKFIGNLKSKWS</sequence>
<keyword evidence="4" id="KW-1185">Reference proteome</keyword>
<evidence type="ECO:0000313" key="3">
    <source>
        <dbReference type="EMBL" id="WZN59341.1"/>
    </source>
</evidence>
<gene>
    <name evidence="2" type="ORF">CROS1456_LOCUS5646</name>
    <name evidence="3" type="ORF">HKI87_01g08670</name>
</gene>
<reference evidence="2" key="1">
    <citation type="submission" date="2021-01" db="EMBL/GenBank/DDBJ databases">
        <authorList>
            <person name="Corre E."/>
            <person name="Pelletier E."/>
            <person name="Niang G."/>
            <person name="Scheremetjew M."/>
            <person name="Finn R."/>
            <person name="Kale V."/>
            <person name="Holt S."/>
            <person name="Cochrane G."/>
            <person name="Meng A."/>
            <person name="Brown T."/>
            <person name="Cohen L."/>
        </authorList>
    </citation>
    <scope>NUCLEOTIDE SEQUENCE</scope>
    <source>
        <strain evidence="2">RCC1871</strain>
    </source>
</reference>
<protein>
    <submittedName>
        <fullName evidence="2">Uncharacterized protein</fullName>
    </submittedName>
</protein>
<organism evidence="2">
    <name type="scientific">Chloropicon roscoffensis</name>
    <dbReference type="NCBI Taxonomy" id="1461544"/>
    <lineage>
        <taxon>Eukaryota</taxon>
        <taxon>Viridiplantae</taxon>
        <taxon>Chlorophyta</taxon>
        <taxon>Chloropicophyceae</taxon>
        <taxon>Chloropicales</taxon>
        <taxon>Chloropicaceae</taxon>
        <taxon>Chloropicon</taxon>
    </lineage>
</organism>